<accession>A0A451B9G9</accession>
<dbReference type="Gene3D" id="3.40.50.300">
    <property type="entry name" value="P-loop containing nucleotide triphosphate hydrolases"/>
    <property type="match status" value="1"/>
</dbReference>
<dbReference type="InterPro" id="IPR003439">
    <property type="entry name" value="ABC_transporter-like_ATP-bd"/>
</dbReference>
<keyword evidence="3 7" id="KW-0067">ATP-binding</keyword>
<dbReference type="GO" id="GO:0005886">
    <property type="term" value="C:plasma membrane"/>
    <property type="evidence" value="ECO:0007669"/>
    <property type="project" value="TreeGrafter"/>
</dbReference>
<evidence type="ECO:0000256" key="3">
    <source>
        <dbReference type="ARBA" id="ARBA00022840"/>
    </source>
</evidence>
<protein>
    <submittedName>
        <fullName evidence="7">Branched-chain amino acid transport system ATP-binding protein</fullName>
    </submittedName>
</protein>
<dbReference type="PANTHER" id="PTHR45772">
    <property type="entry name" value="CONSERVED COMPONENT OF ABC TRANSPORTER FOR NATURAL AMINO ACIDS-RELATED"/>
    <property type="match status" value="1"/>
</dbReference>
<evidence type="ECO:0000256" key="1">
    <source>
        <dbReference type="ARBA" id="ARBA00022448"/>
    </source>
</evidence>
<evidence type="ECO:0000313" key="6">
    <source>
        <dbReference type="EMBL" id="VFK27025.1"/>
    </source>
</evidence>
<dbReference type="InterPro" id="IPR027417">
    <property type="entry name" value="P-loop_NTPase"/>
</dbReference>
<keyword evidence="2" id="KW-0547">Nucleotide-binding</keyword>
<dbReference type="EMBL" id="CAADFQ010000002">
    <property type="protein sequence ID" value="VFK27025.1"/>
    <property type="molecule type" value="Genomic_DNA"/>
</dbReference>
<dbReference type="EMBL" id="CAADFO010000009">
    <property type="protein sequence ID" value="VFK24702.1"/>
    <property type="molecule type" value="Genomic_DNA"/>
</dbReference>
<gene>
    <name evidence="5" type="ORF">BECKMB1821G_GA0114241_100944</name>
    <name evidence="7" type="ORF">BECKMB1821H_GA0114242_101245</name>
    <name evidence="6" type="ORF">BECKMB1821I_GA0114274_10028</name>
</gene>
<organism evidence="7">
    <name type="scientific">Candidatus Kentrum sp. MB</name>
    <dbReference type="NCBI Taxonomy" id="2138164"/>
    <lineage>
        <taxon>Bacteria</taxon>
        <taxon>Pseudomonadati</taxon>
        <taxon>Pseudomonadota</taxon>
        <taxon>Gammaproteobacteria</taxon>
        <taxon>Candidatus Kentrum</taxon>
    </lineage>
</organism>
<dbReference type="PANTHER" id="PTHR45772:SF8">
    <property type="entry name" value="HIGH-AFFINITY BRANCHED-CHAIN AMINO ACID TRANSPORT ATP-BINDING PROTEIN"/>
    <property type="match status" value="1"/>
</dbReference>
<evidence type="ECO:0000256" key="2">
    <source>
        <dbReference type="ARBA" id="ARBA00022741"/>
    </source>
</evidence>
<dbReference type="SUPFAM" id="SSF52540">
    <property type="entry name" value="P-loop containing nucleoside triphosphate hydrolases"/>
    <property type="match status" value="1"/>
</dbReference>
<sequence length="255" mass="28207">MQMSSPVLAIQDINKRFGHVAVLRGVNAALPAGMVTAFVGPNGAGKTTLFHTITGDLVPDSGTVMLHDNPITGLKPWKVARKGIGKMFQDVRIFDNLTIIENVLLALHDHRDQSVWMSLMTAASRKKRELALREEAESWLERAGVEPPYDRPAELLSFGNKKLLALARLMAGGFDVLLLDEPTAGVSPTMINRIAELIEYLIHRGITIALIEHNFSFVTDVAEQTYLLREGRIHDHGPTMDVLSKEENREVLIGL</sequence>
<dbReference type="PROSITE" id="PS50893">
    <property type="entry name" value="ABC_TRANSPORTER_2"/>
    <property type="match status" value="1"/>
</dbReference>
<dbReference type="Pfam" id="PF00005">
    <property type="entry name" value="ABC_tran"/>
    <property type="match status" value="1"/>
</dbReference>
<evidence type="ECO:0000259" key="4">
    <source>
        <dbReference type="PROSITE" id="PS50893"/>
    </source>
</evidence>
<dbReference type="InterPro" id="IPR003593">
    <property type="entry name" value="AAA+_ATPase"/>
</dbReference>
<dbReference type="EMBL" id="CAADGH010000012">
    <property type="protein sequence ID" value="VFK74936.1"/>
    <property type="molecule type" value="Genomic_DNA"/>
</dbReference>
<dbReference type="PROSITE" id="PS00211">
    <property type="entry name" value="ABC_TRANSPORTER_1"/>
    <property type="match status" value="1"/>
</dbReference>
<proteinExistence type="predicted"/>
<feature type="domain" description="ABC transporter" evidence="4">
    <location>
        <begin position="8"/>
        <end position="255"/>
    </location>
</feature>
<reference evidence="7" key="1">
    <citation type="submission" date="2019-02" db="EMBL/GenBank/DDBJ databases">
        <authorList>
            <person name="Gruber-Vodicka R. H."/>
            <person name="Seah K. B. B."/>
        </authorList>
    </citation>
    <scope>NUCLEOTIDE SEQUENCE</scope>
    <source>
        <strain evidence="5">BECK_BZ197</strain>
        <strain evidence="7">BECK_BZ198</strain>
        <strain evidence="6">BECK_BZ199</strain>
    </source>
</reference>
<dbReference type="SMART" id="SM00382">
    <property type="entry name" value="AAA"/>
    <property type="match status" value="1"/>
</dbReference>
<dbReference type="GO" id="GO:0016887">
    <property type="term" value="F:ATP hydrolysis activity"/>
    <property type="evidence" value="ECO:0007669"/>
    <property type="project" value="InterPro"/>
</dbReference>
<dbReference type="InterPro" id="IPR017871">
    <property type="entry name" value="ABC_transporter-like_CS"/>
</dbReference>
<name>A0A451B9G9_9GAMM</name>
<evidence type="ECO:0000313" key="5">
    <source>
        <dbReference type="EMBL" id="VFK24702.1"/>
    </source>
</evidence>
<dbReference type="InterPro" id="IPR051120">
    <property type="entry name" value="ABC_AA/LPS_Transport"/>
</dbReference>
<keyword evidence="1" id="KW-0813">Transport</keyword>
<evidence type="ECO:0000313" key="7">
    <source>
        <dbReference type="EMBL" id="VFK74936.1"/>
    </source>
</evidence>
<dbReference type="GO" id="GO:0005524">
    <property type="term" value="F:ATP binding"/>
    <property type="evidence" value="ECO:0007669"/>
    <property type="project" value="UniProtKB-KW"/>
</dbReference>
<dbReference type="AlphaFoldDB" id="A0A451B9G9"/>